<proteinExistence type="predicted"/>
<dbReference type="InterPro" id="IPR032466">
    <property type="entry name" value="Metal_Hydrolase"/>
</dbReference>
<comment type="caution">
    <text evidence="2">The sequence shown here is derived from an EMBL/GenBank/DDBJ whole genome shotgun (WGS) entry which is preliminary data.</text>
</comment>
<reference evidence="2 3" key="1">
    <citation type="submission" date="2020-03" db="EMBL/GenBank/DDBJ databases">
        <title>Genomic Encyclopedia of Type Strains, Phase IV (KMG-IV): sequencing the most valuable type-strain genomes for metagenomic binning, comparative biology and taxonomic classification.</title>
        <authorList>
            <person name="Goeker M."/>
        </authorList>
    </citation>
    <scope>NUCLEOTIDE SEQUENCE [LARGE SCALE GENOMIC DNA]</scope>
    <source>
        <strain evidence="2 3">DSM 102865</strain>
    </source>
</reference>
<protein>
    <submittedName>
        <fullName evidence="2">TIM-barrel fold metal-dependent hydrolase</fullName>
    </submittedName>
</protein>
<keyword evidence="2" id="KW-0378">Hydrolase</keyword>
<dbReference type="Gene3D" id="3.20.20.140">
    <property type="entry name" value="Metal-dependent hydrolases"/>
    <property type="match status" value="1"/>
</dbReference>
<feature type="domain" description="Amidohydrolase-related" evidence="1">
    <location>
        <begin position="4"/>
        <end position="74"/>
    </location>
</feature>
<dbReference type="EMBL" id="JAASQJ010000005">
    <property type="protein sequence ID" value="NIJ55433.1"/>
    <property type="molecule type" value="Genomic_DNA"/>
</dbReference>
<dbReference type="RefSeq" id="WP_167275232.1">
    <property type="nucleotide sequence ID" value="NZ_JAASQJ010000005.1"/>
</dbReference>
<organism evidence="2 3">
    <name type="scientific">Dyadobacter arcticus</name>
    <dbReference type="NCBI Taxonomy" id="1078754"/>
    <lineage>
        <taxon>Bacteria</taxon>
        <taxon>Pseudomonadati</taxon>
        <taxon>Bacteroidota</taxon>
        <taxon>Cytophagia</taxon>
        <taxon>Cytophagales</taxon>
        <taxon>Spirosomataceae</taxon>
        <taxon>Dyadobacter</taxon>
    </lineage>
</organism>
<keyword evidence="3" id="KW-1185">Reference proteome</keyword>
<name>A0ABX0UR13_9BACT</name>
<evidence type="ECO:0000313" key="2">
    <source>
        <dbReference type="EMBL" id="NIJ55433.1"/>
    </source>
</evidence>
<evidence type="ECO:0000259" key="1">
    <source>
        <dbReference type="Pfam" id="PF04909"/>
    </source>
</evidence>
<dbReference type="GO" id="GO:0016787">
    <property type="term" value="F:hydrolase activity"/>
    <property type="evidence" value="ECO:0007669"/>
    <property type="project" value="UniProtKB-KW"/>
</dbReference>
<dbReference type="Pfam" id="PF04909">
    <property type="entry name" value="Amidohydro_2"/>
    <property type="match status" value="1"/>
</dbReference>
<dbReference type="InterPro" id="IPR006680">
    <property type="entry name" value="Amidohydro-rel"/>
</dbReference>
<accession>A0ABX0UR13</accession>
<evidence type="ECO:0000313" key="3">
    <source>
        <dbReference type="Proteomes" id="UP001179181"/>
    </source>
</evidence>
<sequence>MKQDYEPHRSVKTWFYRTHTFVKTSEVVRRVIRQIPTDLDFYRERMDALDATLAENRILYGSDWPNSDQCLPLQMD</sequence>
<dbReference type="Proteomes" id="UP001179181">
    <property type="component" value="Unassembled WGS sequence"/>
</dbReference>
<gene>
    <name evidence="2" type="ORF">FHS68_004622</name>
</gene>
<dbReference type="SUPFAM" id="SSF51556">
    <property type="entry name" value="Metallo-dependent hydrolases"/>
    <property type="match status" value="1"/>
</dbReference>